<dbReference type="RefSeq" id="WP_041705058.1">
    <property type="nucleotide sequence ID" value="NZ_LITQ01000003.1"/>
</dbReference>
<reference evidence="4 6" key="2">
    <citation type="journal article" date="2016" name="Front. Microbiol.">
        <title>Industrial Acetogenic Biocatalysts: A Comparative Metabolic and Genomic Analysis.</title>
        <authorList>
            <person name="Bengelsdorf F."/>
            <person name="Poehlein A."/>
            <person name="Sonja S."/>
            <person name="Erz C."/>
            <person name="Hummel T."/>
            <person name="Hoffmeister S."/>
            <person name="Daniel R."/>
            <person name="Durre P."/>
        </authorList>
    </citation>
    <scope>NUCLEOTIDE SEQUENCE [LARGE SCALE GENOMIC DNA]</scope>
    <source>
        <strain evidence="4 6">PTA-10522</strain>
    </source>
</reference>
<evidence type="ECO:0000313" key="4">
    <source>
        <dbReference type="EMBL" id="OBR93150.1"/>
    </source>
</evidence>
<evidence type="ECO:0000313" key="6">
    <source>
        <dbReference type="Proteomes" id="UP000093694"/>
    </source>
</evidence>
<protein>
    <submittedName>
        <fullName evidence="3">Bifunctional oligoribonuclease and PAP phosphatase NrnA</fullName>
        <ecNumber evidence="3">3.1.-.-</ecNumber>
        <ecNumber evidence="4">3.1.3.7</ecNumber>
    </submittedName>
</protein>
<sequence length="320" mass="35547">MIMNDIISEIRRSNKIAITFHSSPDGDSIGSSLALFQGMRKLGKEVEILSKEKIPESFSFLPCSENINGKKFEVDPEVECVIVLDCGDVKRINADLKFEQGSYTVINIDHHLTNELYGNLNYVDTNAAAVSEIVYQLLKLMDVELDKNIAQCLYTSIITDSGSFRYPSTTCVTHTIAGDLINTGIDFSEIHRIIFENKKFNRIKLYGKAIESMELIGDSICVISITKDMLSGVGIERDTDTSDIVNIGMKVNTVEVGILLKEVEDKIKVSLRSKSKVDVRKIAEKFNGGGHVRASGLAVSDKSIDEVKDMILKEVEKELI</sequence>
<comment type="caution">
    <text evidence="3">The sequence shown here is derived from an EMBL/GenBank/DDBJ whole genome shotgun (WGS) entry which is preliminary data.</text>
</comment>
<dbReference type="Pfam" id="PF01368">
    <property type="entry name" value="DHH"/>
    <property type="match status" value="1"/>
</dbReference>
<evidence type="ECO:0000259" key="2">
    <source>
        <dbReference type="Pfam" id="PF02272"/>
    </source>
</evidence>
<proteinExistence type="predicted"/>
<dbReference type="Proteomes" id="UP000093694">
    <property type="component" value="Unassembled WGS sequence"/>
</dbReference>
<dbReference type="InterPro" id="IPR038763">
    <property type="entry name" value="DHH_sf"/>
</dbReference>
<accession>A0A166U0A5</accession>
<dbReference type="Gene3D" id="3.10.310.30">
    <property type="match status" value="1"/>
</dbReference>
<dbReference type="PATRIC" id="fig|1705578.3.peg.2608"/>
<dbReference type="Pfam" id="PF02272">
    <property type="entry name" value="DHHA1"/>
    <property type="match status" value="1"/>
</dbReference>
<name>A0A166U0A5_9CLOT</name>
<evidence type="ECO:0000259" key="1">
    <source>
        <dbReference type="Pfam" id="PF01368"/>
    </source>
</evidence>
<dbReference type="AlphaFoldDB" id="A0A166U0A5"/>
<feature type="domain" description="DHHA1" evidence="2">
    <location>
        <begin position="242"/>
        <end position="315"/>
    </location>
</feature>
<dbReference type="PANTHER" id="PTHR47618:SF1">
    <property type="entry name" value="BIFUNCTIONAL OLIGORIBONUCLEASE AND PAP PHOSPHATASE NRNA"/>
    <property type="match status" value="1"/>
</dbReference>
<dbReference type="EMBL" id="LROR01000054">
    <property type="protein sequence ID" value="OBR93150.1"/>
    <property type="molecule type" value="Genomic_DNA"/>
</dbReference>
<dbReference type="Proteomes" id="UP000077384">
    <property type="component" value="Unassembled WGS sequence"/>
</dbReference>
<evidence type="ECO:0000313" key="5">
    <source>
        <dbReference type="Proteomes" id="UP000077384"/>
    </source>
</evidence>
<dbReference type="GO" id="GO:0008441">
    <property type="term" value="F:3'(2'),5'-bisphosphate nucleotidase activity"/>
    <property type="evidence" value="ECO:0007669"/>
    <property type="project" value="UniProtKB-EC"/>
</dbReference>
<dbReference type="EC" id="3.1.3.7" evidence="4"/>
<dbReference type="InterPro" id="IPR003156">
    <property type="entry name" value="DHHA1_dom"/>
</dbReference>
<organism evidence="3 5">
    <name type="scientific">Clostridium coskatii</name>
    <dbReference type="NCBI Taxonomy" id="1705578"/>
    <lineage>
        <taxon>Bacteria</taxon>
        <taxon>Bacillati</taxon>
        <taxon>Bacillota</taxon>
        <taxon>Clostridia</taxon>
        <taxon>Eubacteriales</taxon>
        <taxon>Clostridiaceae</taxon>
        <taxon>Clostridium</taxon>
    </lineage>
</organism>
<keyword evidence="3" id="KW-0378">Hydrolase</keyword>
<dbReference type="Gene3D" id="3.90.1640.10">
    <property type="entry name" value="inorganic pyrophosphatase (n-terminal core)"/>
    <property type="match status" value="1"/>
</dbReference>
<dbReference type="InterPro" id="IPR051319">
    <property type="entry name" value="Oligoribo/pAp-PDE_c-di-AMP_PDE"/>
</dbReference>
<dbReference type="GO" id="GO:0003676">
    <property type="term" value="F:nucleic acid binding"/>
    <property type="evidence" value="ECO:0007669"/>
    <property type="project" value="InterPro"/>
</dbReference>
<keyword evidence="6" id="KW-1185">Reference proteome</keyword>
<dbReference type="EMBL" id="LITQ01000003">
    <property type="protein sequence ID" value="OAA94406.1"/>
    <property type="molecule type" value="Genomic_DNA"/>
</dbReference>
<feature type="domain" description="DDH" evidence="1">
    <location>
        <begin position="15"/>
        <end position="157"/>
    </location>
</feature>
<evidence type="ECO:0000313" key="3">
    <source>
        <dbReference type="EMBL" id="OAA94406.1"/>
    </source>
</evidence>
<gene>
    <name evidence="3" type="primary">nrnA_2</name>
    <name evidence="4" type="synonym">nrnA_1</name>
    <name evidence="4" type="ORF">CLCOS_26220</name>
    <name evidence="3" type="ORF">WX73_02952</name>
</gene>
<dbReference type="EC" id="3.1.-.-" evidence="3"/>
<dbReference type="PANTHER" id="PTHR47618">
    <property type="entry name" value="BIFUNCTIONAL OLIGORIBONUCLEASE AND PAP PHOSPHATASE NRNA"/>
    <property type="match status" value="1"/>
</dbReference>
<dbReference type="InterPro" id="IPR001667">
    <property type="entry name" value="DDH_dom"/>
</dbReference>
<dbReference type="SUPFAM" id="SSF64182">
    <property type="entry name" value="DHH phosphoesterases"/>
    <property type="match status" value="1"/>
</dbReference>
<reference evidence="3 5" key="1">
    <citation type="journal article" date="2015" name="Biotechnol. Bioeng.">
        <title>Genome sequence and phenotypic characterization of Caulobacter segnis.</title>
        <authorList>
            <person name="Patel S."/>
            <person name="Fletcher B."/>
            <person name="Scott D.C."/>
            <person name="Ely B."/>
        </authorList>
    </citation>
    <scope>NUCLEOTIDE SEQUENCE [LARGE SCALE GENOMIC DNA]</scope>
    <source>
        <strain evidence="3 5">PS02</strain>
    </source>
</reference>